<dbReference type="Proteomes" id="UP000673821">
    <property type="component" value="Unassembled WGS sequence"/>
</dbReference>
<evidence type="ECO:0000313" key="1">
    <source>
        <dbReference type="EMBL" id="CAE6805050.1"/>
    </source>
</evidence>
<evidence type="ECO:0000313" key="2">
    <source>
        <dbReference type="Proteomes" id="UP000673821"/>
    </source>
</evidence>
<keyword evidence="2" id="KW-1185">Reference proteome</keyword>
<accession>A0ABN7MGG3</accession>
<proteinExistence type="predicted"/>
<dbReference type="EMBL" id="CAJNBH010000018">
    <property type="protein sequence ID" value="CAE6805050.1"/>
    <property type="molecule type" value="Genomic_DNA"/>
</dbReference>
<evidence type="ECO:0008006" key="3">
    <source>
        <dbReference type="Google" id="ProtNLM"/>
    </source>
</evidence>
<name>A0ABN7MGG3_9BURK</name>
<organism evidence="1 2">
    <name type="scientific">Paraburkholderia nemoris</name>
    <dbReference type="NCBI Taxonomy" id="2793076"/>
    <lineage>
        <taxon>Bacteria</taxon>
        <taxon>Pseudomonadati</taxon>
        <taxon>Pseudomonadota</taxon>
        <taxon>Betaproteobacteria</taxon>
        <taxon>Burkholderiales</taxon>
        <taxon>Burkholderiaceae</taxon>
        <taxon>Paraburkholderia</taxon>
    </lineage>
</organism>
<comment type="caution">
    <text evidence="1">The sequence shown here is derived from an EMBL/GenBank/DDBJ whole genome shotgun (WGS) entry which is preliminary data.</text>
</comment>
<sequence length="84" mass="9401">MTMMHQFQPVAALVHLKMWPRAPRAYLRTVTPSSIVPYIVMLPVPAPELEPEPLCAHALNNRTAAAAAKRNFMTACSGKDRLRF</sequence>
<gene>
    <name evidence="1" type="ORF">R69776_05395</name>
</gene>
<reference evidence="1 2" key="1">
    <citation type="submission" date="2021-02" db="EMBL/GenBank/DDBJ databases">
        <authorList>
            <person name="Vanwijnsberghe S."/>
        </authorList>
    </citation>
    <scope>NUCLEOTIDE SEQUENCE [LARGE SCALE GENOMIC DNA]</scope>
    <source>
        <strain evidence="1 2">R-69776</strain>
    </source>
</reference>
<protein>
    <recommendedName>
        <fullName evidence="3">Secreted protein</fullName>
    </recommendedName>
</protein>